<evidence type="ECO:0000256" key="2">
    <source>
        <dbReference type="SAM" id="MobiDB-lite"/>
    </source>
</evidence>
<keyword evidence="4" id="KW-1185">Reference proteome</keyword>
<dbReference type="AlphaFoldDB" id="A0A167VCL6"/>
<sequence length="596" mass="65928">MGKSGKTKVKGPGVRRRLEGLQGRVDEMAEMIADFQNKKQSTKRKRGISDETANIVPKPIGRPGKGRGLGYNLQEAMGLKARGQVYDGLRDNIRKHAAERGIDVTKTIKNTSGATIELFVAWCNIQWPIFRQFEDGWAIKAILGEYLIGQKAASKQRQKAMDIESSGWEADVDSELLTSPPRKKVRREVLDTKASTSKKVEITDAEYYMGSDENEKDISDSDDDLHRRSPALPPALPPSKARSHKVSKISSKQSTLSSNTGYDQNLVEDNFFSQSPSPVQFVQIRKIPYYCPSFACPDEVPASPPDAILSLFDRLIHKHGDKSDQVSDINVNICLALKTARQDLVARERATANGYRNISMFNTHDCVLAMKLDLDPFMLDGSNARNETHVWINLLSEIPLEKLSLLNKGKKIPNKVYEEAQLGAYGERGGAISPASNPLTLDAYITYFLAPHIISTLIAEDKDENLEGGWEAMQRAQQNGLAFNKLLDNDSELDNIFQGNAVALVRASWAPAKPQPFPGKRIRPGRGPLHGSKAPEDCVEKDKKQGPTTEPRQTRASAASAKAVKIVTTADFPMPSPTTKTNWKVANMKKEKNSSC</sequence>
<feature type="region of interest" description="Disordered" evidence="2">
    <location>
        <begin position="513"/>
        <end position="596"/>
    </location>
</feature>
<feature type="coiled-coil region" evidence="1">
    <location>
        <begin position="18"/>
        <end position="45"/>
    </location>
</feature>
<proteinExistence type="predicted"/>
<name>A0A167VCL6_9AGAM</name>
<feature type="compositionally biased region" description="Basic and acidic residues" evidence="2">
    <location>
        <begin position="216"/>
        <end position="227"/>
    </location>
</feature>
<evidence type="ECO:0008006" key="5">
    <source>
        <dbReference type="Google" id="ProtNLM"/>
    </source>
</evidence>
<dbReference type="OrthoDB" id="2686745at2759"/>
<feature type="compositionally biased region" description="Low complexity" evidence="2">
    <location>
        <begin position="556"/>
        <end position="570"/>
    </location>
</feature>
<feature type="compositionally biased region" description="Polar residues" evidence="2">
    <location>
        <begin position="546"/>
        <end position="555"/>
    </location>
</feature>
<feature type="compositionally biased region" description="Basic and acidic residues" evidence="2">
    <location>
        <begin position="533"/>
        <end position="545"/>
    </location>
</feature>
<dbReference type="EMBL" id="KV417882">
    <property type="protein sequence ID" value="KZP04866.1"/>
    <property type="molecule type" value="Genomic_DNA"/>
</dbReference>
<keyword evidence="1" id="KW-0175">Coiled coil</keyword>
<accession>A0A167VCL6</accession>
<evidence type="ECO:0000313" key="4">
    <source>
        <dbReference type="Proteomes" id="UP000076532"/>
    </source>
</evidence>
<organism evidence="3 4">
    <name type="scientific">Athelia psychrophila</name>
    <dbReference type="NCBI Taxonomy" id="1759441"/>
    <lineage>
        <taxon>Eukaryota</taxon>
        <taxon>Fungi</taxon>
        <taxon>Dikarya</taxon>
        <taxon>Basidiomycota</taxon>
        <taxon>Agaricomycotina</taxon>
        <taxon>Agaricomycetes</taxon>
        <taxon>Agaricomycetidae</taxon>
        <taxon>Atheliales</taxon>
        <taxon>Atheliaceae</taxon>
        <taxon>Athelia</taxon>
    </lineage>
</organism>
<protein>
    <recommendedName>
        <fullName evidence="5">Restriction of telomere capping protein 4 C-terminal domain-containing protein</fullName>
    </recommendedName>
</protein>
<feature type="compositionally biased region" description="Low complexity" evidence="2">
    <location>
        <begin position="248"/>
        <end position="258"/>
    </location>
</feature>
<dbReference type="Proteomes" id="UP000076532">
    <property type="component" value="Unassembled WGS sequence"/>
</dbReference>
<evidence type="ECO:0000256" key="1">
    <source>
        <dbReference type="SAM" id="Coils"/>
    </source>
</evidence>
<evidence type="ECO:0000313" key="3">
    <source>
        <dbReference type="EMBL" id="KZP04866.1"/>
    </source>
</evidence>
<feature type="region of interest" description="Disordered" evidence="2">
    <location>
        <begin position="211"/>
        <end position="260"/>
    </location>
</feature>
<gene>
    <name evidence="3" type="ORF">FIBSPDRAFT_903953</name>
</gene>
<reference evidence="3 4" key="1">
    <citation type="journal article" date="2016" name="Mol. Biol. Evol.">
        <title>Comparative Genomics of Early-Diverging Mushroom-Forming Fungi Provides Insights into the Origins of Lignocellulose Decay Capabilities.</title>
        <authorList>
            <person name="Nagy L.G."/>
            <person name="Riley R."/>
            <person name="Tritt A."/>
            <person name="Adam C."/>
            <person name="Daum C."/>
            <person name="Floudas D."/>
            <person name="Sun H."/>
            <person name="Yadav J.S."/>
            <person name="Pangilinan J."/>
            <person name="Larsson K.H."/>
            <person name="Matsuura K."/>
            <person name="Barry K."/>
            <person name="Labutti K."/>
            <person name="Kuo R."/>
            <person name="Ohm R.A."/>
            <person name="Bhattacharya S.S."/>
            <person name="Shirouzu T."/>
            <person name="Yoshinaga Y."/>
            <person name="Martin F.M."/>
            <person name="Grigoriev I.V."/>
            <person name="Hibbett D.S."/>
        </authorList>
    </citation>
    <scope>NUCLEOTIDE SEQUENCE [LARGE SCALE GENOMIC DNA]</scope>
    <source>
        <strain evidence="3 4">CBS 109695</strain>
    </source>
</reference>